<dbReference type="SUPFAM" id="SSF48371">
    <property type="entry name" value="ARM repeat"/>
    <property type="match status" value="1"/>
</dbReference>
<evidence type="ECO:0000256" key="2">
    <source>
        <dbReference type="SAM" id="SignalP"/>
    </source>
</evidence>
<feature type="region of interest" description="Disordered" evidence="1">
    <location>
        <begin position="543"/>
        <end position="582"/>
    </location>
</feature>
<sequence length="616" mass="64219">MHILQYLTGILVVSTTGLASVSMPAFADLDTCSPDLGQEEVSLIEIAGVAQEDIHLLVARQLDLDNIADSITGLLQPLLQLISSESLANINTIITQAASLLGDGGAEDVRNLVNVIAGLLDSDTVKDLIDQLEPLLPTLLDLLNSDLIDKLKTLLDNASLLLTEKFATNVRDLVNSIAPILDYLMQLISYFIDLIFGGGGGTGGGSNTSTDTSPTATQTRGSGSGAASEATSTGSSGSGLDFGLGLGSSGSSDGDGSGSDESTGSSGSGSSSSSSSDGSSSSSSSDDNSGSGLSWGSSSDSSDGSDSASDSSDSGDSGSGSSSDSNTDSGTATGPDDPGFTGAASRPGQLGVTGAIVRHENSLQQTQRQNQAQQDLTPAAYIQFQDHSDTDDDQDQICKGVECYKIIERKRIGNAVVARYPILLNEQTHVLRGNAISQDPVSDGIASMDANRLYTGFILMQEPGQSRPGLELALEELAPENLDYCCAQHCIRSELECIAPSPGLNLLGIGAGICTDTVDRWMDTCAVRVCALRLSNTAPIIGKKTDPPEMAAKRKHPPISMTLPREGENASMQSKDENAQSDRVQVVLVHSRNGEDDAKRQDLAKSYLTLRQTLMK</sequence>
<proteinExistence type="predicted"/>
<reference evidence="4" key="1">
    <citation type="journal article" date="2005" name="Nature">
        <title>Sequencing of Aspergillus nidulans and comparative analysis with A. fumigatus and A. oryzae.</title>
        <authorList>
            <person name="Galagan J.E."/>
            <person name="Calvo S.E."/>
            <person name="Cuomo C."/>
            <person name="Ma L.J."/>
            <person name="Wortman J.R."/>
            <person name="Batzoglou S."/>
            <person name="Lee S.I."/>
            <person name="Basturkmen M."/>
            <person name="Spevak C.C."/>
            <person name="Clutterbuck J."/>
            <person name="Kapitonov V."/>
            <person name="Jurka J."/>
            <person name="Scazzocchio C."/>
            <person name="Farman M."/>
            <person name="Butler J."/>
            <person name="Purcell S."/>
            <person name="Harris S."/>
            <person name="Braus G.H."/>
            <person name="Draht O."/>
            <person name="Busch S."/>
            <person name="D'Enfert C."/>
            <person name="Bouchier C."/>
            <person name="Goldman G.H."/>
            <person name="Bell-Pedersen D."/>
            <person name="Griffiths-Jones S."/>
            <person name="Doonan J.H."/>
            <person name="Yu J."/>
            <person name="Vienken K."/>
            <person name="Pain A."/>
            <person name="Freitag M."/>
            <person name="Selker E.U."/>
            <person name="Archer D.B."/>
            <person name="Penalva M.A."/>
            <person name="Oakley B.R."/>
            <person name="Momany M."/>
            <person name="Tanaka T."/>
            <person name="Kumagai T."/>
            <person name="Asai K."/>
            <person name="Machida M."/>
            <person name="Nierman W.C."/>
            <person name="Denning D.W."/>
            <person name="Caddick M."/>
            <person name="Hynes M."/>
            <person name="Paoletti M."/>
            <person name="Fischer R."/>
            <person name="Miller B."/>
            <person name="Dyer P."/>
            <person name="Sachs M.S."/>
            <person name="Osmani S.A."/>
            <person name="Birren B.W."/>
        </authorList>
    </citation>
    <scope>NUCLEOTIDE SEQUENCE [LARGE SCALE GENOMIC DNA]</scope>
    <source>
        <strain evidence="4">FGSC A4 / ATCC 38163 / CBS 112.46 / NRRL 194 / M139</strain>
    </source>
</reference>
<organism evidence="3 4">
    <name type="scientific">Emericella nidulans (strain FGSC A4 / ATCC 38163 / CBS 112.46 / NRRL 194 / M139)</name>
    <name type="common">Aspergillus nidulans</name>
    <dbReference type="NCBI Taxonomy" id="227321"/>
    <lineage>
        <taxon>Eukaryota</taxon>
        <taxon>Fungi</taxon>
        <taxon>Dikarya</taxon>
        <taxon>Ascomycota</taxon>
        <taxon>Pezizomycotina</taxon>
        <taxon>Eurotiomycetes</taxon>
        <taxon>Eurotiomycetidae</taxon>
        <taxon>Eurotiales</taxon>
        <taxon>Aspergillaceae</taxon>
        <taxon>Aspergillus</taxon>
        <taxon>Aspergillus subgen. Nidulantes</taxon>
    </lineage>
</organism>
<feature type="compositionally biased region" description="Low complexity" evidence="1">
    <location>
        <begin position="207"/>
        <end position="235"/>
    </location>
</feature>
<evidence type="ECO:0000256" key="1">
    <source>
        <dbReference type="SAM" id="MobiDB-lite"/>
    </source>
</evidence>
<dbReference type="PANTHER" id="PTHR37012">
    <property type="entry name" value="B-ZIP TRANSCRIPTION FACTOR (EUROFUNG)-RELATED"/>
    <property type="match status" value="1"/>
</dbReference>
<keyword evidence="2" id="KW-0732">Signal</keyword>
<dbReference type="AlphaFoldDB" id="Q5AXP3"/>
<dbReference type="InterPro" id="IPR016024">
    <property type="entry name" value="ARM-type_fold"/>
</dbReference>
<name>Q5AXP3_EMENI</name>
<dbReference type="InParanoid" id="Q5AXP3"/>
<evidence type="ECO:0000313" key="3">
    <source>
        <dbReference type="EMBL" id="CBF71779.1"/>
    </source>
</evidence>
<protein>
    <submittedName>
        <fullName evidence="3">Uncharacterized protein</fullName>
    </submittedName>
</protein>
<feature type="chain" id="PRO_5010201190" evidence="2">
    <location>
        <begin position="20"/>
        <end position="616"/>
    </location>
</feature>
<dbReference type="PANTHER" id="PTHR37012:SF2">
    <property type="entry name" value="BZIP DOMAIN-CONTAINING PROTEIN-RELATED"/>
    <property type="match status" value="1"/>
</dbReference>
<dbReference type="GeneID" id="2870389"/>
<accession>Q5AXP3</accession>
<feature type="signal peptide" evidence="2">
    <location>
        <begin position="1"/>
        <end position="19"/>
    </location>
</feature>
<reference evidence="4" key="2">
    <citation type="journal article" date="2009" name="Fungal Genet. Biol.">
        <title>The 2008 update of the Aspergillus nidulans genome annotation: a community effort.</title>
        <authorList>
            <person name="Wortman J.R."/>
            <person name="Gilsenan J.M."/>
            <person name="Joardar V."/>
            <person name="Deegan J."/>
            <person name="Clutterbuck J."/>
            <person name="Andersen M.R."/>
            <person name="Archer D."/>
            <person name="Bencina M."/>
            <person name="Braus G."/>
            <person name="Coutinho P."/>
            <person name="von Dohren H."/>
            <person name="Doonan J."/>
            <person name="Driessen A.J."/>
            <person name="Durek P."/>
            <person name="Espeso E."/>
            <person name="Fekete E."/>
            <person name="Flipphi M."/>
            <person name="Estrada C.G."/>
            <person name="Geysens S."/>
            <person name="Goldman G."/>
            <person name="de Groot P.W."/>
            <person name="Hansen K."/>
            <person name="Harris S.D."/>
            <person name="Heinekamp T."/>
            <person name="Helmstaedt K."/>
            <person name="Henrissat B."/>
            <person name="Hofmann G."/>
            <person name="Homan T."/>
            <person name="Horio T."/>
            <person name="Horiuchi H."/>
            <person name="James S."/>
            <person name="Jones M."/>
            <person name="Karaffa L."/>
            <person name="Karanyi Z."/>
            <person name="Kato M."/>
            <person name="Keller N."/>
            <person name="Kelly D.E."/>
            <person name="Kiel J.A."/>
            <person name="Kim J.M."/>
            <person name="van der Klei I.J."/>
            <person name="Klis F.M."/>
            <person name="Kovalchuk A."/>
            <person name="Krasevec N."/>
            <person name="Kubicek C.P."/>
            <person name="Liu B."/>
            <person name="Maccabe A."/>
            <person name="Meyer V."/>
            <person name="Mirabito P."/>
            <person name="Miskei M."/>
            <person name="Mos M."/>
            <person name="Mullins J."/>
            <person name="Nelson D.R."/>
            <person name="Nielsen J."/>
            <person name="Oakley B.R."/>
            <person name="Osmani S.A."/>
            <person name="Pakula T."/>
            <person name="Paszewski A."/>
            <person name="Paulsen I."/>
            <person name="Pilsyk S."/>
            <person name="Pocsi I."/>
            <person name="Punt P.J."/>
            <person name="Ram A.F."/>
            <person name="Ren Q."/>
            <person name="Robellet X."/>
            <person name="Robson G."/>
            <person name="Seiboth B."/>
            <person name="van Solingen P."/>
            <person name="Specht T."/>
            <person name="Sun J."/>
            <person name="Taheri-Talesh N."/>
            <person name="Takeshita N."/>
            <person name="Ussery D."/>
            <person name="vanKuyk P.A."/>
            <person name="Visser H."/>
            <person name="van de Vondervoort P.J."/>
            <person name="de Vries R.P."/>
            <person name="Walton J."/>
            <person name="Xiang X."/>
            <person name="Xiong Y."/>
            <person name="Zeng A.P."/>
            <person name="Brandt B.W."/>
            <person name="Cornell M.J."/>
            <person name="van den Hondel C.A."/>
            <person name="Visser J."/>
            <person name="Oliver S.G."/>
            <person name="Turner G."/>
        </authorList>
    </citation>
    <scope>GENOME REANNOTATION</scope>
    <source>
        <strain evidence="4">FGSC A4 / ATCC 38163 / CBS 112.46 / NRRL 194 / M139</strain>
    </source>
</reference>
<dbReference type="KEGG" id="ani:ANIA_06937"/>
<gene>
    <name evidence="3" type="ORF">ANIA_06937</name>
</gene>
<evidence type="ECO:0000313" key="4">
    <source>
        <dbReference type="Proteomes" id="UP000000560"/>
    </source>
</evidence>
<dbReference type="EMBL" id="BN001301">
    <property type="protein sequence ID" value="CBF71779.1"/>
    <property type="molecule type" value="Genomic_DNA"/>
</dbReference>
<dbReference type="OrthoDB" id="3438016at2759"/>
<keyword evidence="4" id="KW-1185">Reference proteome</keyword>
<dbReference type="RefSeq" id="XP_664541.1">
    <property type="nucleotide sequence ID" value="XM_659449.1"/>
</dbReference>
<feature type="compositionally biased region" description="Gly residues" evidence="1">
    <location>
        <begin position="236"/>
        <end position="257"/>
    </location>
</feature>
<feature type="region of interest" description="Disordered" evidence="1">
    <location>
        <begin position="203"/>
        <end position="348"/>
    </location>
</feature>
<dbReference type="HOGENOM" id="CLU_443449_0_0_1"/>
<dbReference type="eggNOG" id="KOG1216">
    <property type="taxonomic scope" value="Eukaryota"/>
</dbReference>
<feature type="compositionally biased region" description="Low complexity" evidence="1">
    <location>
        <begin position="258"/>
        <end position="330"/>
    </location>
</feature>
<accession>C8V369</accession>
<dbReference type="Proteomes" id="UP000000560">
    <property type="component" value="Chromosome I"/>
</dbReference>